<feature type="non-terminal residue" evidence="2">
    <location>
        <position position="26"/>
    </location>
</feature>
<gene>
    <name evidence="2" type="ORF">EZS28_041660</name>
</gene>
<evidence type="ECO:0000313" key="3">
    <source>
        <dbReference type="Proteomes" id="UP000324800"/>
    </source>
</evidence>
<reference evidence="2 3" key="1">
    <citation type="submission" date="2019-03" db="EMBL/GenBank/DDBJ databases">
        <title>Single cell metagenomics reveals metabolic interactions within the superorganism composed of flagellate Streblomastix strix and complex community of Bacteroidetes bacteria on its surface.</title>
        <authorList>
            <person name="Treitli S.C."/>
            <person name="Kolisko M."/>
            <person name="Husnik F."/>
            <person name="Keeling P."/>
            <person name="Hampl V."/>
        </authorList>
    </citation>
    <scope>NUCLEOTIDE SEQUENCE [LARGE SCALE GENOMIC DNA]</scope>
    <source>
        <strain evidence="2">ST1C</strain>
    </source>
</reference>
<dbReference type="Proteomes" id="UP000324800">
    <property type="component" value="Unassembled WGS sequence"/>
</dbReference>
<evidence type="ECO:0000313" key="2">
    <source>
        <dbReference type="EMBL" id="KAA6362813.1"/>
    </source>
</evidence>
<comment type="caution">
    <text evidence="2">The sequence shown here is derived from an EMBL/GenBank/DDBJ whole genome shotgun (WGS) entry which is preliminary data.</text>
</comment>
<organism evidence="2 3">
    <name type="scientific">Streblomastix strix</name>
    <dbReference type="NCBI Taxonomy" id="222440"/>
    <lineage>
        <taxon>Eukaryota</taxon>
        <taxon>Metamonada</taxon>
        <taxon>Preaxostyla</taxon>
        <taxon>Oxymonadida</taxon>
        <taxon>Streblomastigidae</taxon>
        <taxon>Streblomastix</taxon>
    </lineage>
</organism>
<evidence type="ECO:0000256" key="1">
    <source>
        <dbReference type="SAM" id="MobiDB-lite"/>
    </source>
</evidence>
<accession>A0A5J4TY21</accession>
<protein>
    <submittedName>
        <fullName evidence="2">Uncharacterized protein</fullName>
    </submittedName>
</protein>
<proteinExistence type="predicted"/>
<feature type="region of interest" description="Disordered" evidence="1">
    <location>
        <begin position="1"/>
        <end position="26"/>
    </location>
</feature>
<sequence>MIHFFLRDDEEEGKAHEDGDTFVDEF</sequence>
<dbReference type="EMBL" id="SNRW01023699">
    <property type="protein sequence ID" value="KAA6362813.1"/>
    <property type="molecule type" value="Genomic_DNA"/>
</dbReference>
<name>A0A5J4TY21_9EUKA</name>
<dbReference type="AlphaFoldDB" id="A0A5J4TY21"/>